<dbReference type="EMBL" id="ACIS01000005">
    <property type="protein sequence ID" value="EEG08397.1"/>
    <property type="molecule type" value="Genomic_DNA"/>
</dbReference>
<organism evidence="1 2">
    <name type="scientific">Pseudogulbenkiania ferrooxidans 2002</name>
    <dbReference type="NCBI Taxonomy" id="279714"/>
    <lineage>
        <taxon>Bacteria</taxon>
        <taxon>Pseudomonadati</taxon>
        <taxon>Pseudomonadota</taxon>
        <taxon>Betaproteobacteria</taxon>
        <taxon>Neisseriales</taxon>
        <taxon>Chromobacteriaceae</taxon>
        <taxon>Pseudogulbenkiania</taxon>
    </lineage>
</organism>
<reference evidence="1 2" key="1">
    <citation type="submission" date="2009-02" db="EMBL/GenBank/DDBJ databases">
        <title>Sequencing of the draft genome and assembly of Lutiella nitroferrum 2002.</title>
        <authorList>
            <consortium name="US DOE Joint Genome Institute (JGI-PGF)"/>
            <person name="Lucas S."/>
            <person name="Copeland A."/>
            <person name="Lapidus A."/>
            <person name="Glavina del Rio T."/>
            <person name="Tice H."/>
            <person name="Bruce D."/>
            <person name="Goodwin L."/>
            <person name="Pitluck S."/>
            <person name="Larimer F."/>
            <person name="Land M.L."/>
            <person name="Hauser L."/>
            <person name="Coates J.D."/>
        </authorList>
    </citation>
    <scope>NUCLEOTIDE SEQUENCE [LARGE SCALE GENOMIC DNA]</scope>
    <source>
        <strain evidence="1 2">2002</strain>
    </source>
</reference>
<proteinExistence type="predicted"/>
<dbReference type="AlphaFoldDB" id="B9Z3H0"/>
<sequence length="605" mass="63065">MNPSQNASLPAGLELPVLTDVVEEAAPPVLAEEPPFELPDFDFSGELDAMATAMPDAAAIELEIPELPLDDVLDVGPMPASNEPVVDFSNLPSLDLDVAALDELALGEVLPELQKAVPVPPENEAAPAGDLGAGVFDFVLTPATTSAEPAPLPDSALDIPELTMEWSEPVAAPDVQSESATVASVPDSVGLARPVSIPWPTDDVPEAAVAIVPTADQDQGRVPDGVSGDGQVEPDVAAAEPVVDRFASWAENVEVDPTPLMDVATEPVLAQQRIDIDSLPSGVLGGGVGPEPSSSWAVTYAPSGEGDELASVPALPELDVSFVETTEVHNLPAEEPPSPSAGVAESPTEVDGNAWLEQFVNGELTELSAAANETEEVQPSVHEEVALDLPHGIGLAEAAAGLDSVAVDLPVLEEEEPPILASELDELLPGASGSSELGTSAMSPDRATMLDHVVPVDGDLKDGAAGVTTVEVEASFMPESSVAAVSSPVPQPGPEAMPDAVAPLLERPEPVVGADTVVEKSPEPSCAVVDEQALIDSLTQKILPRMKVELSLWLQDALEMQARQMLAGVMHQLKEDYEMLFNETLRESLRQAISEIGRDERDGKS</sequence>
<name>B9Z3H0_9NEIS</name>
<evidence type="ECO:0000313" key="2">
    <source>
        <dbReference type="Proteomes" id="UP000003165"/>
    </source>
</evidence>
<dbReference type="Proteomes" id="UP000003165">
    <property type="component" value="Unassembled WGS sequence"/>
</dbReference>
<keyword evidence="2" id="KW-1185">Reference proteome</keyword>
<dbReference type="eggNOG" id="ENOG50349MC">
    <property type="taxonomic scope" value="Bacteria"/>
</dbReference>
<accession>B9Z3H0</accession>
<evidence type="ECO:0000313" key="1">
    <source>
        <dbReference type="EMBL" id="EEG08397.1"/>
    </source>
</evidence>
<protein>
    <submittedName>
        <fullName evidence="1">Uncharacterized protein</fullName>
    </submittedName>
</protein>
<comment type="caution">
    <text evidence="1">The sequence shown here is derived from an EMBL/GenBank/DDBJ whole genome shotgun (WGS) entry which is preliminary data.</text>
</comment>
<gene>
    <name evidence="1" type="ORF">FuraDRAFT_1905</name>
</gene>